<dbReference type="OrthoDB" id="122670at2"/>
<accession>A0A327NHP3</accession>
<dbReference type="AlphaFoldDB" id="A0A327NHP3"/>
<dbReference type="Pfam" id="PF13711">
    <property type="entry name" value="DUF4160"/>
    <property type="match status" value="1"/>
</dbReference>
<dbReference type="EMBL" id="QLII01000001">
    <property type="protein sequence ID" value="RAI74900.1"/>
    <property type="molecule type" value="Genomic_DNA"/>
</dbReference>
<protein>
    <recommendedName>
        <fullName evidence="3">DUF4160 domain-containing protein</fullName>
    </recommendedName>
</protein>
<evidence type="ECO:0008006" key="3">
    <source>
        <dbReference type="Google" id="ProtNLM"/>
    </source>
</evidence>
<dbReference type="InterPro" id="IPR025427">
    <property type="entry name" value="DUF4160"/>
</dbReference>
<gene>
    <name evidence="1" type="ORF">HMF3257_12845</name>
</gene>
<name>A0A327NHP3_9BACT</name>
<reference evidence="1 2" key="1">
    <citation type="submission" date="2018-06" db="EMBL/GenBank/DDBJ databases">
        <title>Spirosoma sp. HMF3257 Genome sequencing and assembly.</title>
        <authorList>
            <person name="Kang H."/>
            <person name="Cha I."/>
            <person name="Kim H."/>
            <person name="Kang J."/>
            <person name="Joh K."/>
        </authorList>
    </citation>
    <scope>NUCLEOTIDE SEQUENCE [LARGE SCALE GENOMIC DNA]</scope>
    <source>
        <strain evidence="1 2">HMF3257</strain>
    </source>
</reference>
<dbReference type="Proteomes" id="UP000249016">
    <property type="component" value="Unassembled WGS sequence"/>
</dbReference>
<dbReference type="RefSeq" id="WP_111342621.1">
    <property type="nucleotide sequence ID" value="NZ_QLII01000001.1"/>
</dbReference>
<keyword evidence="2" id="KW-1185">Reference proteome</keyword>
<sequence>MPKLLIYRAVWIFTIFGTDIFENRMHIHVGRKGTEKLCKIWLEPTVEIAKPGELSTSEQREVLQITELYKERLIQQWQQFLTGQKIEIIKVN</sequence>
<comment type="caution">
    <text evidence="1">The sequence shown here is derived from an EMBL/GenBank/DDBJ whole genome shotgun (WGS) entry which is preliminary data.</text>
</comment>
<evidence type="ECO:0000313" key="1">
    <source>
        <dbReference type="EMBL" id="RAI74900.1"/>
    </source>
</evidence>
<proteinExistence type="predicted"/>
<evidence type="ECO:0000313" key="2">
    <source>
        <dbReference type="Proteomes" id="UP000249016"/>
    </source>
</evidence>
<organism evidence="1 2">
    <name type="scientific">Spirosoma telluris</name>
    <dbReference type="NCBI Taxonomy" id="2183553"/>
    <lineage>
        <taxon>Bacteria</taxon>
        <taxon>Pseudomonadati</taxon>
        <taxon>Bacteroidota</taxon>
        <taxon>Cytophagia</taxon>
        <taxon>Cytophagales</taxon>
        <taxon>Cytophagaceae</taxon>
        <taxon>Spirosoma</taxon>
    </lineage>
</organism>